<proteinExistence type="inferred from homology"/>
<organism evidence="7 8">
    <name type="scientific">Actinosynnema mirum (strain ATCC 29888 / DSM 43827 / JCM 3225 / NBRC 14064 / NCIMB 13271 / NRRL B-12336 / IMRU 3971 / 101)</name>
    <dbReference type="NCBI Taxonomy" id="446462"/>
    <lineage>
        <taxon>Bacteria</taxon>
        <taxon>Bacillati</taxon>
        <taxon>Actinomycetota</taxon>
        <taxon>Actinomycetes</taxon>
        <taxon>Pseudonocardiales</taxon>
        <taxon>Pseudonocardiaceae</taxon>
        <taxon>Actinosynnema</taxon>
    </lineage>
</organism>
<keyword evidence="4" id="KW-0804">Transcription</keyword>
<evidence type="ECO:0000256" key="4">
    <source>
        <dbReference type="ARBA" id="ARBA00023163"/>
    </source>
</evidence>
<evidence type="ECO:0000256" key="3">
    <source>
        <dbReference type="ARBA" id="ARBA00023125"/>
    </source>
</evidence>
<dbReference type="eggNOG" id="COG0583">
    <property type="taxonomic scope" value="Bacteria"/>
</dbReference>
<dbReference type="Gene3D" id="3.40.190.290">
    <property type="match status" value="1"/>
</dbReference>
<keyword evidence="3" id="KW-0238">DNA-binding</keyword>
<dbReference type="Pfam" id="PF03466">
    <property type="entry name" value="LysR_substrate"/>
    <property type="match status" value="2"/>
</dbReference>
<dbReference type="InterPro" id="IPR036388">
    <property type="entry name" value="WH-like_DNA-bd_sf"/>
</dbReference>
<sequence>MRCSGRIHAVMDELAPKLAVLRFLATDEHLTRAAEHAGVPQPTVSRWLAGLGEALGAPVVVRDGRRVRLTRAGRLLAESAERAVAALEAGWRAAAEEVDPERGQVALGFLHLLGRSLVPGLVRGFRDGHPAVRFRLVQDSRQVLLERLADGGVDLALIAPPPSGEEAGRGTGGAAGGTAGRAAGGAAGGTASGTAGAEAGGAVGRLAWRVLRTQELVLVVHASHRLAARRRAVRVADLAGEAFVGMERGYGLRQITDELCAAAGFTPEPAFEGQETETVRGLVSAGLGVAVLPAADHPTDLVELPLLPRAERRIALVWPTDHPLPPAVRVFRDHAISEQATGEQATGEQEPGEQEPGAGGC</sequence>
<feature type="compositionally biased region" description="Gly residues" evidence="5">
    <location>
        <begin position="169"/>
        <end position="191"/>
    </location>
</feature>
<evidence type="ECO:0000259" key="6">
    <source>
        <dbReference type="PROSITE" id="PS50931"/>
    </source>
</evidence>
<comment type="similarity">
    <text evidence="1">Belongs to the LysR transcriptional regulatory family.</text>
</comment>
<accession>C6WKZ7</accession>
<dbReference type="Pfam" id="PF00126">
    <property type="entry name" value="HTH_1"/>
    <property type="match status" value="1"/>
</dbReference>
<dbReference type="GO" id="GO:0003700">
    <property type="term" value="F:DNA-binding transcription factor activity"/>
    <property type="evidence" value="ECO:0007669"/>
    <property type="project" value="InterPro"/>
</dbReference>
<keyword evidence="8" id="KW-1185">Reference proteome</keyword>
<dbReference type="SUPFAM" id="SSF46785">
    <property type="entry name" value="Winged helix' DNA-binding domain"/>
    <property type="match status" value="1"/>
</dbReference>
<dbReference type="PANTHER" id="PTHR30346:SF28">
    <property type="entry name" value="HTH-TYPE TRANSCRIPTIONAL REGULATOR CYNR"/>
    <property type="match status" value="1"/>
</dbReference>
<dbReference type="PANTHER" id="PTHR30346">
    <property type="entry name" value="TRANSCRIPTIONAL DUAL REGULATOR HCAR-RELATED"/>
    <property type="match status" value="1"/>
</dbReference>
<dbReference type="EMBL" id="CP001630">
    <property type="protein sequence ID" value="ACU34752.1"/>
    <property type="molecule type" value="Genomic_DNA"/>
</dbReference>
<gene>
    <name evidence="7" type="ordered locus">Amir_0790</name>
</gene>
<dbReference type="HOGENOM" id="CLU_039613_6_0_11"/>
<feature type="domain" description="HTH lysR-type" evidence="6">
    <location>
        <begin position="24"/>
        <end position="70"/>
    </location>
</feature>
<dbReference type="CDD" id="cd08434">
    <property type="entry name" value="PBP2_GltC_like"/>
    <property type="match status" value="1"/>
</dbReference>
<feature type="region of interest" description="Disordered" evidence="5">
    <location>
        <begin position="161"/>
        <end position="194"/>
    </location>
</feature>
<feature type="region of interest" description="Disordered" evidence="5">
    <location>
        <begin position="338"/>
        <end position="361"/>
    </location>
</feature>
<dbReference type="InterPro" id="IPR000847">
    <property type="entry name" value="LysR_HTH_N"/>
</dbReference>
<dbReference type="Gene3D" id="1.10.10.10">
    <property type="entry name" value="Winged helix-like DNA-binding domain superfamily/Winged helix DNA-binding domain"/>
    <property type="match status" value="1"/>
</dbReference>
<dbReference type="GO" id="GO:0003677">
    <property type="term" value="F:DNA binding"/>
    <property type="evidence" value="ECO:0007669"/>
    <property type="project" value="UniProtKB-KW"/>
</dbReference>
<evidence type="ECO:0000256" key="1">
    <source>
        <dbReference type="ARBA" id="ARBA00009437"/>
    </source>
</evidence>
<dbReference type="GO" id="GO:0032993">
    <property type="term" value="C:protein-DNA complex"/>
    <property type="evidence" value="ECO:0007669"/>
    <property type="project" value="TreeGrafter"/>
</dbReference>
<dbReference type="STRING" id="446462.Amir_0790"/>
<dbReference type="PROSITE" id="PS50931">
    <property type="entry name" value="HTH_LYSR"/>
    <property type="match status" value="1"/>
</dbReference>
<evidence type="ECO:0000313" key="8">
    <source>
        <dbReference type="Proteomes" id="UP000002213"/>
    </source>
</evidence>
<dbReference type="Gene3D" id="3.40.190.10">
    <property type="entry name" value="Periplasmic binding protein-like II"/>
    <property type="match status" value="1"/>
</dbReference>
<reference evidence="7 8" key="1">
    <citation type="journal article" date="2009" name="Stand. Genomic Sci.">
        <title>Complete genome sequence of Actinosynnema mirum type strain (101).</title>
        <authorList>
            <person name="Land M."/>
            <person name="Lapidus A."/>
            <person name="Mayilraj S."/>
            <person name="Chen F."/>
            <person name="Copeland A."/>
            <person name="Del Rio T.G."/>
            <person name="Nolan M."/>
            <person name="Lucas S."/>
            <person name="Tice H."/>
            <person name="Cheng J.F."/>
            <person name="Chertkov O."/>
            <person name="Bruce D."/>
            <person name="Goodwin L."/>
            <person name="Pitluck S."/>
            <person name="Rohde M."/>
            <person name="Goker M."/>
            <person name="Pati A."/>
            <person name="Ivanova N."/>
            <person name="Mavromatis K."/>
            <person name="Chen A."/>
            <person name="Palaniappan K."/>
            <person name="Hauser L."/>
            <person name="Chang Y.J."/>
            <person name="Jeffries C.C."/>
            <person name="Brettin T."/>
            <person name="Detter J.C."/>
            <person name="Han C."/>
            <person name="Chain P."/>
            <person name="Tindall B.J."/>
            <person name="Bristow J."/>
            <person name="Eisen J.A."/>
            <person name="Markowitz V."/>
            <person name="Hugenholtz P."/>
            <person name="Kyrpides N.C."/>
            <person name="Klenk H.P."/>
        </authorList>
    </citation>
    <scope>NUCLEOTIDE SEQUENCE [LARGE SCALE GENOMIC DNA]</scope>
    <source>
        <strain evidence="8">ATCC 29888 / DSM 43827 / JCM 3225 / NBRC 14064 / NCIMB 13271 / NRRL B-12336 / IMRU 3971 / 101</strain>
    </source>
</reference>
<dbReference type="SUPFAM" id="SSF53850">
    <property type="entry name" value="Periplasmic binding protein-like II"/>
    <property type="match status" value="1"/>
</dbReference>
<keyword evidence="2" id="KW-0805">Transcription regulation</keyword>
<dbReference type="InterPro" id="IPR005119">
    <property type="entry name" value="LysR_subst-bd"/>
</dbReference>
<evidence type="ECO:0000256" key="2">
    <source>
        <dbReference type="ARBA" id="ARBA00023015"/>
    </source>
</evidence>
<evidence type="ECO:0000313" key="7">
    <source>
        <dbReference type="EMBL" id="ACU34752.1"/>
    </source>
</evidence>
<protein>
    <submittedName>
        <fullName evidence="7">Transcriptional regulator, LysR family</fullName>
    </submittedName>
</protein>
<dbReference type="Proteomes" id="UP000002213">
    <property type="component" value="Chromosome"/>
</dbReference>
<dbReference type="KEGG" id="ami:Amir_0790"/>
<dbReference type="AlphaFoldDB" id="C6WKZ7"/>
<dbReference type="InterPro" id="IPR036390">
    <property type="entry name" value="WH_DNA-bd_sf"/>
</dbReference>
<evidence type="ECO:0000256" key="5">
    <source>
        <dbReference type="SAM" id="MobiDB-lite"/>
    </source>
</evidence>
<name>C6WKZ7_ACTMD</name>